<evidence type="ECO:0000313" key="3">
    <source>
        <dbReference type="Proteomes" id="UP000201613"/>
    </source>
</evidence>
<keyword evidence="3" id="KW-1185">Reference proteome</keyword>
<dbReference type="Proteomes" id="UP000201613">
    <property type="component" value="Unassembled WGS sequence"/>
</dbReference>
<evidence type="ECO:0000256" key="1">
    <source>
        <dbReference type="SAM" id="MobiDB-lite"/>
    </source>
</evidence>
<evidence type="ECO:0000313" key="2">
    <source>
        <dbReference type="EMBL" id="SMY07291.1"/>
    </source>
</evidence>
<accession>A0A238LCE5</accession>
<name>A0A238LCE5_9RHOB</name>
<sequence length="313" mass="34098">MANEHSDQTISELSTLLKVQGLSARDRNAGERLLQRLTSPVYIAILGPDRRTASAITSNFDSICKFGLDLAKVRIGDDMSVADIALWCTRSFEESELREWESAPISLKDHSFLVASAPSPERLAALSDISAEEFLGFHVVSDDRMSGPINDLMRDIAQLTRSGLQAASDSAQLFLHKNAQKQADQRGTAKLEPTPTTQPTMESGVSRSDKLAFETALQHLDEHASELLRLSEHNSDSIIDDVLKLCSRASEDLADVISTASSEHPDHDAICDAAYAAVDHITLMSLENDMNAATDAVTVLLQLRNDLSVRVAA</sequence>
<dbReference type="RefSeq" id="WP_093991504.1">
    <property type="nucleotide sequence ID" value="NZ_FXZK01000002.1"/>
</dbReference>
<feature type="compositionally biased region" description="Polar residues" evidence="1">
    <location>
        <begin position="194"/>
        <end position="206"/>
    </location>
</feature>
<protein>
    <submittedName>
        <fullName evidence="2">Uncharacterized protein</fullName>
    </submittedName>
</protein>
<gene>
    <name evidence="2" type="ORF">LOM8899_01424</name>
</gene>
<dbReference type="OrthoDB" id="7647819at2"/>
<feature type="region of interest" description="Disordered" evidence="1">
    <location>
        <begin position="182"/>
        <end position="206"/>
    </location>
</feature>
<reference evidence="2 3" key="1">
    <citation type="submission" date="2017-05" db="EMBL/GenBank/DDBJ databases">
        <authorList>
            <person name="Song R."/>
            <person name="Chenine A.L."/>
            <person name="Ruprecht R.M."/>
        </authorList>
    </citation>
    <scope>NUCLEOTIDE SEQUENCE [LARGE SCALE GENOMIC DNA]</scope>
    <source>
        <strain evidence="2 3">CECT 8899</strain>
    </source>
</reference>
<organism evidence="2 3">
    <name type="scientific">Flavimaricola marinus</name>
    <dbReference type="NCBI Taxonomy" id="1819565"/>
    <lineage>
        <taxon>Bacteria</taxon>
        <taxon>Pseudomonadati</taxon>
        <taxon>Pseudomonadota</taxon>
        <taxon>Alphaproteobacteria</taxon>
        <taxon>Rhodobacterales</taxon>
        <taxon>Paracoccaceae</taxon>
        <taxon>Flavimaricola</taxon>
    </lineage>
</organism>
<proteinExistence type="predicted"/>
<dbReference type="EMBL" id="FXZK01000002">
    <property type="protein sequence ID" value="SMY07291.1"/>
    <property type="molecule type" value="Genomic_DNA"/>
</dbReference>
<dbReference type="AlphaFoldDB" id="A0A238LCE5"/>